<keyword evidence="4" id="KW-1185">Reference proteome</keyword>
<feature type="transmembrane region" description="Helical" evidence="2">
    <location>
        <begin position="752"/>
        <end position="776"/>
    </location>
</feature>
<dbReference type="HOGENOM" id="CLU_014761_0_0_1"/>
<dbReference type="PANTHER" id="PTHR37544">
    <property type="entry name" value="SPRAY-RELATED"/>
    <property type="match status" value="1"/>
</dbReference>
<name>K1WN21_MARBU</name>
<reference evidence="3 4" key="1">
    <citation type="journal article" date="2012" name="BMC Genomics">
        <title>Sequencing the genome of Marssonina brunnea reveals fungus-poplar co-evolution.</title>
        <authorList>
            <person name="Zhu S."/>
            <person name="Cao Y.-Z."/>
            <person name="Jiang C."/>
            <person name="Tan B.-Y."/>
            <person name="Wang Z."/>
            <person name="Feng S."/>
            <person name="Zhang L."/>
            <person name="Su X.-H."/>
            <person name="Brejova B."/>
            <person name="Vinar T."/>
            <person name="Xu M."/>
            <person name="Wang M.-X."/>
            <person name="Zhang S.-G."/>
            <person name="Huang M.-R."/>
            <person name="Wu R."/>
            <person name="Zhou Y."/>
        </authorList>
    </citation>
    <scope>NUCLEOTIDE SEQUENCE [LARGE SCALE GENOMIC DNA]</scope>
    <source>
        <strain evidence="3 4">MB_m1</strain>
    </source>
</reference>
<evidence type="ECO:0000256" key="1">
    <source>
        <dbReference type="SAM" id="MobiDB-lite"/>
    </source>
</evidence>
<dbReference type="InParanoid" id="K1WN21"/>
<feature type="region of interest" description="Disordered" evidence="1">
    <location>
        <begin position="145"/>
        <end position="202"/>
    </location>
</feature>
<accession>K1WN21</accession>
<dbReference type="AlphaFoldDB" id="K1WN21"/>
<sequence>MQDYFLDNGRALYKPFVTRAPILLFLLLCTFSLIALSEVATRSLPAHAGVGTWSKVADELNQTLYIDIGRNVERRQWSKAKSSALIIAICRKLTMAASIDSTNLILEVASSATSISADLNTEPTSAYYPSATGTVGPEGPLILGDGSIPIPPPDPTTQPGFTPTPTPPGPPADGDVNSQPEVVPTPVGQPNGNGGRLDTGGNTAPAAPAGVNPVPGNPTVLYTATDGHLIFPGPTGTGNTHIPVGNTPAPASPAPLLVIANGQTSTLTPIASPTPKNPVSAAITSEPLVVIVDNKESTLSSGQLATKSNGEPFSLITKINGQTFTVVGGAAPSAPSNVKGSKPSDVNNAVVPTATFVNSTGTYLAWSNGGITIAPRITLVQYVLVTFLPIMLAVIYTIPWRILDSTLRELEPFFQLARPGGALAEHSLCLNYGSSFLMTMPFKAMFRGHFIVFWSSLISIAVLLLAPLSSEAFFVSLSGVCGANLPSSGCHAVWGVYPGLVRGIQGILAFVAVLLVLLLGFVFNRNSGVYSEPLSIVGLASLLYKSPVLKDLREIDSQVKKKELKSILSGRRYALSYFMSSDQIPCYGIVNFNLDVETGLAAKAARAGNKGRYKLVIGSESKLVVDTGVSSFDSTHTRGAKMWWILQEKLYYVAAFILLGGLLALIAYYHWTSADTGFERFMNSQGFGVKFMMTSLGVIVKLFWGGIDQDLRQLAPFDRLLQGSSNPDDSILVPIWTSPFAAIIPALRRKHYFVALICFFSVLSEFLPICLANISFSPAVTKQTYEVCNGISMGVLILMVGCILALILRPMRGRPLPRSPRTVASVGVYLARRESEWAGEGHGGLMDELEGCSIMERKERDDFVREKGALYAMGVVNGDGLRIDEERRIDRLWTY</sequence>
<dbReference type="Pfam" id="PF11915">
    <property type="entry name" value="DUF3433"/>
    <property type="match status" value="2"/>
</dbReference>
<dbReference type="KEGG" id="mbe:MBM_02322"/>
<dbReference type="EMBL" id="JH921431">
    <property type="protein sequence ID" value="EKD19085.1"/>
    <property type="molecule type" value="Genomic_DNA"/>
</dbReference>
<keyword evidence="2" id="KW-0472">Membrane</keyword>
<evidence type="ECO:0000313" key="3">
    <source>
        <dbReference type="EMBL" id="EKD19085.1"/>
    </source>
</evidence>
<feature type="transmembrane region" description="Helical" evidence="2">
    <location>
        <begin position="791"/>
        <end position="808"/>
    </location>
</feature>
<feature type="transmembrane region" description="Helical" evidence="2">
    <location>
        <begin position="450"/>
        <end position="468"/>
    </location>
</feature>
<keyword evidence="2" id="KW-1133">Transmembrane helix</keyword>
<dbReference type="PANTHER" id="PTHR37544:SF3">
    <property type="entry name" value="SPRAY"/>
    <property type="match status" value="1"/>
</dbReference>
<protein>
    <submittedName>
        <fullName evidence="3">Uncharacterized protein</fullName>
    </submittedName>
</protein>
<evidence type="ECO:0000313" key="4">
    <source>
        <dbReference type="Proteomes" id="UP000006753"/>
    </source>
</evidence>
<feature type="transmembrane region" description="Helical" evidence="2">
    <location>
        <begin position="503"/>
        <end position="523"/>
    </location>
</feature>
<keyword evidence="2" id="KW-0812">Transmembrane</keyword>
<dbReference type="OMA" id="TPYRRMA"/>
<dbReference type="Proteomes" id="UP000006753">
    <property type="component" value="Unassembled WGS sequence"/>
</dbReference>
<dbReference type="eggNOG" id="ENOG502S5PH">
    <property type="taxonomic scope" value="Eukaryota"/>
</dbReference>
<dbReference type="OrthoDB" id="5428901at2759"/>
<proteinExistence type="predicted"/>
<feature type="transmembrane region" description="Helical" evidence="2">
    <location>
        <begin position="650"/>
        <end position="671"/>
    </location>
</feature>
<feature type="transmembrane region" description="Helical" evidence="2">
    <location>
        <begin position="379"/>
        <end position="398"/>
    </location>
</feature>
<evidence type="ECO:0000256" key="2">
    <source>
        <dbReference type="SAM" id="Phobius"/>
    </source>
</evidence>
<feature type="transmembrane region" description="Helical" evidence="2">
    <location>
        <begin position="691"/>
        <end position="707"/>
    </location>
</feature>
<organism evidence="3 4">
    <name type="scientific">Marssonina brunnea f. sp. multigermtubi (strain MB_m1)</name>
    <name type="common">Marssonina leaf spot fungus</name>
    <dbReference type="NCBI Taxonomy" id="1072389"/>
    <lineage>
        <taxon>Eukaryota</taxon>
        <taxon>Fungi</taxon>
        <taxon>Dikarya</taxon>
        <taxon>Ascomycota</taxon>
        <taxon>Pezizomycotina</taxon>
        <taxon>Leotiomycetes</taxon>
        <taxon>Helotiales</taxon>
        <taxon>Drepanopezizaceae</taxon>
        <taxon>Drepanopeziza</taxon>
    </lineage>
</organism>
<gene>
    <name evidence="3" type="ORF">MBM_02322</name>
</gene>
<feature type="compositionally biased region" description="Pro residues" evidence="1">
    <location>
        <begin position="149"/>
        <end position="171"/>
    </location>
</feature>
<dbReference type="InterPro" id="IPR021840">
    <property type="entry name" value="DUF3433"/>
</dbReference>